<dbReference type="AlphaFoldDB" id="A0A437MZ12"/>
<evidence type="ECO:0000259" key="1">
    <source>
        <dbReference type="Pfam" id="PF12866"/>
    </source>
</evidence>
<dbReference type="InterPro" id="IPR041186">
    <property type="entry name" value="DUF3823_C"/>
</dbReference>
<dbReference type="OrthoDB" id="642123at2"/>
<organism evidence="3 4">
    <name type="scientific">Mucilaginibacter limnophilus</name>
    <dbReference type="NCBI Taxonomy" id="1932778"/>
    <lineage>
        <taxon>Bacteria</taxon>
        <taxon>Pseudomonadati</taxon>
        <taxon>Bacteroidota</taxon>
        <taxon>Sphingobacteriia</taxon>
        <taxon>Sphingobacteriales</taxon>
        <taxon>Sphingobacteriaceae</taxon>
        <taxon>Mucilaginibacter</taxon>
    </lineage>
</organism>
<reference evidence="3 4" key="1">
    <citation type="submission" date="2019-01" db="EMBL/GenBank/DDBJ databases">
        <authorList>
            <person name="Chen W.-M."/>
        </authorList>
    </citation>
    <scope>NUCLEOTIDE SEQUENCE [LARGE SCALE GENOMIC DNA]</scope>
    <source>
        <strain evidence="3 4">YBJ-36</strain>
    </source>
</reference>
<dbReference type="EMBL" id="SACK01000001">
    <property type="protein sequence ID" value="RVU02905.1"/>
    <property type="molecule type" value="Genomic_DNA"/>
</dbReference>
<protein>
    <submittedName>
        <fullName evidence="3">DUF3823 domain-containing protein</fullName>
    </submittedName>
</protein>
<evidence type="ECO:0000259" key="2">
    <source>
        <dbReference type="Pfam" id="PF18003"/>
    </source>
</evidence>
<dbReference type="Gene3D" id="2.60.40.2060">
    <property type="match status" value="1"/>
</dbReference>
<dbReference type="RefSeq" id="WP_127703271.1">
    <property type="nucleotide sequence ID" value="NZ_SACK01000001.1"/>
</dbReference>
<evidence type="ECO:0000313" key="3">
    <source>
        <dbReference type="EMBL" id="RVU02905.1"/>
    </source>
</evidence>
<comment type="caution">
    <text evidence="3">The sequence shown here is derived from an EMBL/GenBank/DDBJ whole genome shotgun (WGS) entry which is preliminary data.</text>
</comment>
<feature type="domain" description="DUF3823" evidence="2">
    <location>
        <begin position="119"/>
        <end position="221"/>
    </location>
</feature>
<gene>
    <name evidence="3" type="ORF">EOD41_02910</name>
</gene>
<accession>A0A437MZ12</accession>
<dbReference type="InterPro" id="IPR024278">
    <property type="entry name" value="DUF3823_N"/>
</dbReference>
<name>A0A437MZ12_9SPHI</name>
<sequence length="225" mass="25135">MNKLKYIFYIAVIALASCKLDNYEKPTGSLSGKFIDEETGELVQQEISLGTMVELREHGYNPVTPQNIIVQPDGTYKNTQLFQAKYSVVPTKGNFMPIDTQVVDVKSSTELDFKVTPFLRIKDINITKQNGKVVAKFKVEQVYTGAPILAIGLFANKFPMAGRYSALVFTETIYPPSSQEYTMELDIAGNSSILKAGQPYYFRIGAIIDVPEAKYNYTTAVRITL</sequence>
<dbReference type="Pfam" id="PF12866">
    <property type="entry name" value="DUF3823"/>
    <property type="match status" value="1"/>
</dbReference>
<evidence type="ECO:0000313" key="4">
    <source>
        <dbReference type="Proteomes" id="UP000282759"/>
    </source>
</evidence>
<dbReference type="Pfam" id="PF18003">
    <property type="entry name" value="DUF3823_C"/>
    <property type="match status" value="1"/>
</dbReference>
<dbReference type="PROSITE" id="PS51257">
    <property type="entry name" value="PROKAR_LIPOPROTEIN"/>
    <property type="match status" value="1"/>
</dbReference>
<dbReference type="Gene3D" id="2.60.40.1120">
    <property type="entry name" value="Carboxypeptidase-like, regulatory domain"/>
    <property type="match status" value="1"/>
</dbReference>
<proteinExistence type="predicted"/>
<keyword evidence="4" id="KW-1185">Reference proteome</keyword>
<feature type="domain" description="DUF3823" evidence="1">
    <location>
        <begin position="30"/>
        <end position="116"/>
    </location>
</feature>
<dbReference type="Proteomes" id="UP000282759">
    <property type="component" value="Unassembled WGS sequence"/>
</dbReference>